<name>A0A4C1VL74_EUMVA</name>
<accession>A0A4C1VL74</accession>
<reference evidence="2 3" key="1">
    <citation type="journal article" date="2019" name="Commun. Biol.">
        <title>The bagworm genome reveals a unique fibroin gene that provides high tensile strength.</title>
        <authorList>
            <person name="Kono N."/>
            <person name="Nakamura H."/>
            <person name="Ohtoshi R."/>
            <person name="Tomita M."/>
            <person name="Numata K."/>
            <person name="Arakawa K."/>
        </authorList>
    </citation>
    <scope>NUCLEOTIDE SEQUENCE [LARGE SCALE GENOMIC DNA]</scope>
</reference>
<feature type="compositionally biased region" description="Low complexity" evidence="1">
    <location>
        <begin position="83"/>
        <end position="110"/>
    </location>
</feature>
<evidence type="ECO:0000313" key="3">
    <source>
        <dbReference type="Proteomes" id="UP000299102"/>
    </source>
</evidence>
<keyword evidence="3" id="KW-1185">Reference proteome</keyword>
<feature type="compositionally biased region" description="Basic and acidic residues" evidence="1">
    <location>
        <begin position="147"/>
        <end position="181"/>
    </location>
</feature>
<feature type="compositionally biased region" description="Pro residues" evidence="1">
    <location>
        <begin position="71"/>
        <end position="82"/>
    </location>
</feature>
<dbReference type="OrthoDB" id="7424519at2759"/>
<dbReference type="EMBL" id="BGZK01000350">
    <property type="protein sequence ID" value="GBP38495.1"/>
    <property type="molecule type" value="Genomic_DNA"/>
</dbReference>
<proteinExistence type="predicted"/>
<comment type="caution">
    <text evidence="2">The sequence shown here is derived from an EMBL/GenBank/DDBJ whole genome shotgun (WGS) entry which is preliminary data.</text>
</comment>
<evidence type="ECO:0000256" key="1">
    <source>
        <dbReference type="SAM" id="MobiDB-lite"/>
    </source>
</evidence>
<sequence>MTRLMDVNGAKVWGASSGAGGGGGATSPACGSSGMELKHEVAYRGALPVKAEPGVSHNGHLHNGHARDWPPSAPGPPSPAAAPAPSAAPTLQSNGYSSPLSSGSYGPYSPTGKTARKSEQYIHFCLKPTRARGDGARTPAQSPSRRLSADRSNFEAYYRRADSGGRRPRARLRDKEDAVDL</sequence>
<dbReference type="AlphaFoldDB" id="A0A4C1VL74"/>
<organism evidence="2 3">
    <name type="scientific">Eumeta variegata</name>
    <name type="common">Bagworm moth</name>
    <name type="synonym">Eumeta japonica</name>
    <dbReference type="NCBI Taxonomy" id="151549"/>
    <lineage>
        <taxon>Eukaryota</taxon>
        <taxon>Metazoa</taxon>
        <taxon>Ecdysozoa</taxon>
        <taxon>Arthropoda</taxon>
        <taxon>Hexapoda</taxon>
        <taxon>Insecta</taxon>
        <taxon>Pterygota</taxon>
        <taxon>Neoptera</taxon>
        <taxon>Endopterygota</taxon>
        <taxon>Lepidoptera</taxon>
        <taxon>Glossata</taxon>
        <taxon>Ditrysia</taxon>
        <taxon>Tineoidea</taxon>
        <taxon>Psychidae</taxon>
        <taxon>Oiketicinae</taxon>
        <taxon>Eumeta</taxon>
    </lineage>
</organism>
<dbReference type="Proteomes" id="UP000299102">
    <property type="component" value="Unassembled WGS sequence"/>
</dbReference>
<protein>
    <submittedName>
        <fullName evidence="2">Uncharacterized protein</fullName>
    </submittedName>
</protein>
<feature type="region of interest" description="Disordered" evidence="1">
    <location>
        <begin position="1"/>
        <end position="33"/>
    </location>
</feature>
<gene>
    <name evidence="2" type="ORF">EVAR_95395_1</name>
</gene>
<evidence type="ECO:0000313" key="2">
    <source>
        <dbReference type="EMBL" id="GBP38495.1"/>
    </source>
</evidence>
<feature type="region of interest" description="Disordered" evidence="1">
    <location>
        <begin position="48"/>
        <end position="181"/>
    </location>
</feature>